<organism evidence="1">
    <name type="scientific">Anguilla anguilla</name>
    <name type="common">European freshwater eel</name>
    <name type="synonym">Muraena anguilla</name>
    <dbReference type="NCBI Taxonomy" id="7936"/>
    <lineage>
        <taxon>Eukaryota</taxon>
        <taxon>Metazoa</taxon>
        <taxon>Chordata</taxon>
        <taxon>Craniata</taxon>
        <taxon>Vertebrata</taxon>
        <taxon>Euteleostomi</taxon>
        <taxon>Actinopterygii</taxon>
        <taxon>Neopterygii</taxon>
        <taxon>Teleostei</taxon>
        <taxon>Anguilliformes</taxon>
        <taxon>Anguillidae</taxon>
        <taxon>Anguilla</taxon>
    </lineage>
</organism>
<dbReference type="EMBL" id="GBXM01027376">
    <property type="protein sequence ID" value="JAH81201.1"/>
    <property type="molecule type" value="Transcribed_RNA"/>
</dbReference>
<name>A0A0E9VSY7_ANGAN</name>
<sequence length="62" mass="7530">MASLFWRTPRVRWVYVGWVSSPAKCRLVKLFQHYCMKARFNEQFCENRILKVLRTTNSVYTL</sequence>
<protein>
    <submittedName>
        <fullName evidence="1">Uncharacterized protein</fullName>
    </submittedName>
</protein>
<reference evidence="1" key="2">
    <citation type="journal article" date="2015" name="Fish Shellfish Immunol.">
        <title>Early steps in the European eel (Anguilla anguilla)-Vibrio vulnificus interaction in the gills: Role of the RtxA13 toxin.</title>
        <authorList>
            <person name="Callol A."/>
            <person name="Pajuelo D."/>
            <person name="Ebbesson L."/>
            <person name="Teles M."/>
            <person name="MacKenzie S."/>
            <person name="Amaro C."/>
        </authorList>
    </citation>
    <scope>NUCLEOTIDE SEQUENCE</scope>
</reference>
<proteinExistence type="predicted"/>
<dbReference type="AlphaFoldDB" id="A0A0E9VSY7"/>
<accession>A0A0E9VSY7</accession>
<evidence type="ECO:0000313" key="1">
    <source>
        <dbReference type="EMBL" id="JAH81201.1"/>
    </source>
</evidence>
<reference evidence="1" key="1">
    <citation type="submission" date="2014-11" db="EMBL/GenBank/DDBJ databases">
        <authorList>
            <person name="Amaro Gonzalez C."/>
        </authorList>
    </citation>
    <scope>NUCLEOTIDE SEQUENCE</scope>
</reference>